<dbReference type="EMBL" id="LSTO01000001">
    <property type="protein sequence ID" value="OWW19910.1"/>
    <property type="molecule type" value="Genomic_DNA"/>
</dbReference>
<evidence type="ECO:0008006" key="10">
    <source>
        <dbReference type="Google" id="ProtNLM"/>
    </source>
</evidence>
<feature type="coiled-coil region" evidence="5">
    <location>
        <begin position="468"/>
        <end position="495"/>
    </location>
</feature>
<dbReference type="Proteomes" id="UP000197535">
    <property type="component" value="Unassembled WGS sequence"/>
</dbReference>
<proteinExistence type="inferred from homology"/>
<evidence type="ECO:0000256" key="4">
    <source>
        <dbReference type="PROSITE-ProRule" id="PRU00284"/>
    </source>
</evidence>
<dbReference type="InterPro" id="IPR024478">
    <property type="entry name" value="HlyB_4HB_MCP"/>
</dbReference>
<comment type="similarity">
    <text evidence="3">Belongs to the methyl-accepting chemotaxis (MCP) protein family.</text>
</comment>
<dbReference type="PANTHER" id="PTHR43531:SF14">
    <property type="entry name" value="METHYL-ACCEPTING CHEMOTAXIS PROTEIN I-RELATED"/>
    <property type="match status" value="1"/>
</dbReference>
<dbReference type="GO" id="GO:0004888">
    <property type="term" value="F:transmembrane signaling receptor activity"/>
    <property type="evidence" value="ECO:0007669"/>
    <property type="project" value="InterPro"/>
</dbReference>
<accession>A0A254TB77</accession>
<gene>
    <name evidence="8" type="ORF">AYR66_10755</name>
</gene>
<dbReference type="PANTHER" id="PTHR43531">
    <property type="entry name" value="PROTEIN ICFG"/>
    <property type="match status" value="1"/>
</dbReference>
<dbReference type="CDD" id="cd06225">
    <property type="entry name" value="HAMP"/>
    <property type="match status" value="1"/>
</dbReference>
<dbReference type="SMART" id="SM00304">
    <property type="entry name" value="HAMP"/>
    <property type="match status" value="1"/>
</dbReference>
<evidence type="ECO:0000256" key="5">
    <source>
        <dbReference type="SAM" id="Coils"/>
    </source>
</evidence>
<dbReference type="PROSITE" id="PS50111">
    <property type="entry name" value="CHEMOTAXIS_TRANSDUC_2"/>
    <property type="match status" value="1"/>
</dbReference>
<dbReference type="InterPro" id="IPR004089">
    <property type="entry name" value="MCPsignal_dom"/>
</dbReference>
<dbReference type="Gene3D" id="1.10.287.950">
    <property type="entry name" value="Methyl-accepting chemotaxis protein"/>
    <property type="match status" value="1"/>
</dbReference>
<dbReference type="CDD" id="cd11386">
    <property type="entry name" value="MCP_signal"/>
    <property type="match status" value="1"/>
</dbReference>
<keyword evidence="5" id="KW-0175">Coiled coil</keyword>
<evidence type="ECO:0000259" key="7">
    <source>
        <dbReference type="PROSITE" id="PS50885"/>
    </source>
</evidence>
<evidence type="ECO:0000256" key="2">
    <source>
        <dbReference type="ARBA" id="ARBA00022481"/>
    </source>
</evidence>
<dbReference type="Pfam" id="PF00672">
    <property type="entry name" value="HAMP"/>
    <property type="match status" value="1"/>
</dbReference>
<dbReference type="SUPFAM" id="SSF58104">
    <property type="entry name" value="Methyl-accepting chemotaxis protein (MCP) signaling domain"/>
    <property type="match status" value="1"/>
</dbReference>
<evidence type="ECO:0000256" key="1">
    <source>
        <dbReference type="ARBA" id="ARBA00004370"/>
    </source>
</evidence>
<dbReference type="InterPro" id="IPR051310">
    <property type="entry name" value="MCP_chemotaxis"/>
</dbReference>
<evidence type="ECO:0000313" key="9">
    <source>
        <dbReference type="Proteomes" id="UP000197535"/>
    </source>
</evidence>
<organism evidence="8 9">
    <name type="scientific">Noviherbaspirillum denitrificans</name>
    <dbReference type="NCBI Taxonomy" id="1968433"/>
    <lineage>
        <taxon>Bacteria</taxon>
        <taxon>Pseudomonadati</taxon>
        <taxon>Pseudomonadota</taxon>
        <taxon>Betaproteobacteria</taxon>
        <taxon>Burkholderiales</taxon>
        <taxon>Oxalobacteraceae</taxon>
        <taxon>Noviherbaspirillum</taxon>
    </lineage>
</organism>
<dbReference type="GO" id="GO:0005886">
    <property type="term" value="C:plasma membrane"/>
    <property type="evidence" value="ECO:0007669"/>
    <property type="project" value="TreeGrafter"/>
</dbReference>
<dbReference type="FunFam" id="1.10.287.950:FF:000001">
    <property type="entry name" value="Methyl-accepting chemotaxis sensory transducer"/>
    <property type="match status" value="1"/>
</dbReference>
<comment type="caution">
    <text evidence="8">The sequence shown here is derived from an EMBL/GenBank/DDBJ whole genome shotgun (WGS) entry which is preliminary data.</text>
</comment>
<dbReference type="GO" id="GO:0006935">
    <property type="term" value="P:chemotaxis"/>
    <property type="evidence" value="ECO:0007669"/>
    <property type="project" value="InterPro"/>
</dbReference>
<evidence type="ECO:0000256" key="3">
    <source>
        <dbReference type="ARBA" id="ARBA00029447"/>
    </source>
</evidence>
<keyword evidence="9" id="KW-1185">Reference proteome</keyword>
<feature type="domain" description="HAMP" evidence="7">
    <location>
        <begin position="211"/>
        <end position="263"/>
    </location>
</feature>
<feature type="domain" description="Methyl-accepting transducer" evidence="6">
    <location>
        <begin position="268"/>
        <end position="497"/>
    </location>
</feature>
<dbReference type="PRINTS" id="PR00260">
    <property type="entry name" value="CHEMTRNSDUCR"/>
</dbReference>
<evidence type="ECO:0000259" key="6">
    <source>
        <dbReference type="PROSITE" id="PS50111"/>
    </source>
</evidence>
<comment type="subcellular location">
    <subcellularLocation>
        <location evidence="1">Membrane</location>
    </subcellularLocation>
</comment>
<dbReference type="Pfam" id="PF12729">
    <property type="entry name" value="4HB_MCP_1"/>
    <property type="match status" value="1"/>
</dbReference>
<reference evidence="8 9" key="1">
    <citation type="submission" date="2016-02" db="EMBL/GenBank/DDBJ databases">
        <authorList>
            <person name="Wen L."/>
            <person name="He K."/>
            <person name="Yang H."/>
        </authorList>
    </citation>
    <scope>NUCLEOTIDE SEQUENCE [LARGE SCALE GENOMIC DNA]</scope>
    <source>
        <strain evidence="8 9">TSA40</strain>
    </source>
</reference>
<dbReference type="CDD" id="cd19411">
    <property type="entry name" value="MCP2201-like_sensor"/>
    <property type="match status" value="1"/>
</dbReference>
<keyword evidence="2" id="KW-0488">Methylation</keyword>
<dbReference type="InterPro" id="IPR003660">
    <property type="entry name" value="HAMP_dom"/>
</dbReference>
<sequence>MIRNMTIRTKLIAGFTFVLALAAVMTAIGLWQMNRVATATGAMAGFAGKERLAREWLQGTAVNATRALAAARSTEPASRKLFQDEMSAQSAGITKIQQELEQLIGEADGKRLLDDVASKRKAYIDARGAIFKMQQDGADAAAIKEQVDSKFVPALNAYVQSISEVVSYQKRKLEEANADVQATETTGRGILIGLGVVVLAAGAILSLILSRGIARPLAEAAGFAQTVASGDLTGRIEARSQDETGTLLRALGEMNDSLRSIVTEVRQGTHSIATASVQIAAGNSDLSSRTESQASALEETASSMEQLTAGVRHTADSANEANRLAAEAASIAEQGNEAVGQVVDTMSAINASSRKIVDIIGVIDGIAFQTNILALNAAVEAARAGEQGRGFAVVAGEVRTLAQRSAAAAKEIKDLINDSVSSVDEGSKLVEHAGGTMQRVVSSIRQVRDLVSEIASGTDEQSRGIEQVNQAVSQMEQATQQNAALVEEAAAATEAMRGQSSHLADMVGRFKVAA</sequence>
<evidence type="ECO:0000313" key="8">
    <source>
        <dbReference type="EMBL" id="OWW19910.1"/>
    </source>
</evidence>
<dbReference type="InterPro" id="IPR047347">
    <property type="entry name" value="YvaQ-like_sensor"/>
</dbReference>
<dbReference type="InterPro" id="IPR004090">
    <property type="entry name" value="Chemotax_Me-accpt_rcpt"/>
</dbReference>
<protein>
    <recommendedName>
        <fullName evidence="10">Chemotaxis protein</fullName>
    </recommendedName>
</protein>
<dbReference type="PROSITE" id="PS50885">
    <property type="entry name" value="HAMP"/>
    <property type="match status" value="1"/>
</dbReference>
<dbReference type="Pfam" id="PF00015">
    <property type="entry name" value="MCPsignal"/>
    <property type="match status" value="1"/>
</dbReference>
<dbReference type="SMART" id="SM00283">
    <property type="entry name" value="MA"/>
    <property type="match status" value="1"/>
</dbReference>
<name>A0A254TB77_9BURK</name>
<dbReference type="GO" id="GO:0007165">
    <property type="term" value="P:signal transduction"/>
    <property type="evidence" value="ECO:0007669"/>
    <property type="project" value="UniProtKB-KW"/>
</dbReference>
<keyword evidence="4" id="KW-0807">Transducer</keyword>
<dbReference type="AlphaFoldDB" id="A0A254TB77"/>